<gene>
    <name evidence="2" type="ORF">L9F63_001849</name>
</gene>
<feature type="compositionally biased region" description="Polar residues" evidence="1">
    <location>
        <begin position="24"/>
        <end position="37"/>
    </location>
</feature>
<keyword evidence="3" id="KW-1185">Reference proteome</keyword>
<feature type="compositionally biased region" description="Low complexity" evidence="1">
    <location>
        <begin position="67"/>
        <end position="83"/>
    </location>
</feature>
<name>A0AAD8A2V0_DIPPU</name>
<sequence length="106" mass="11123">MMKVCLFTAPGAKLVIPAGEPPSLKTTSGAFDKSSGSIGPGNIQRPRGPPPPTPSPMQGIRLSNGRSTESISSMSSDVESTSSLHNPVPPPRKVSIVIDCNLYLYM</sequence>
<evidence type="ECO:0000256" key="1">
    <source>
        <dbReference type="SAM" id="MobiDB-lite"/>
    </source>
</evidence>
<dbReference type="Proteomes" id="UP001233999">
    <property type="component" value="Unassembled WGS sequence"/>
</dbReference>
<accession>A0AAD8A2V0</accession>
<evidence type="ECO:0000313" key="3">
    <source>
        <dbReference type="Proteomes" id="UP001233999"/>
    </source>
</evidence>
<dbReference type="EMBL" id="JASPKZ010003862">
    <property type="protein sequence ID" value="KAJ9591635.1"/>
    <property type="molecule type" value="Genomic_DNA"/>
</dbReference>
<reference evidence="2" key="2">
    <citation type="submission" date="2023-05" db="EMBL/GenBank/DDBJ databases">
        <authorList>
            <person name="Fouks B."/>
        </authorList>
    </citation>
    <scope>NUCLEOTIDE SEQUENCE</scope>
    <source>
        <strain evidence="2">Stay&amp;Tobe</strain>
        <tissue evidence="2">Testes</tissue>
    </source>
</reference>
<evidence type="ECO:0000313" key="2">
    <source>
        <dbReference type="EMBL" id="KAJ9591635.1"/>
    </source>
</evidence>
<comment type="caution">
    <text evidence="2">The sequence shown here is derived from an EMBL/GenBank/DDBJ whole genome shotgun (WGS) entry which is preliminary data.</text>
</comment>
<organism evidence="2 3">
    <name type="scientific">Diploptera punctata</name>
    <name type="common">Pacific beetle cockroach</name>
    <dbReference type="NCBI Taxonomy" id="6984"/>
    <lineage>
        <taxon>Eukaryota</taxon>
        <taxon>Metazoa</taxon>
        <taxon>Ecdysozoa</taxon>
        <taxon>Arthropoda</taxon>
        <taxon>Hexapoda</taxon>
        <taxon>Insecta</taxon>
        <taxon>Pterygota</taxon>
        <taxon>Neoptera</taxon>
        <taxon>Polyneoptera</taxon>
        <taxon>Dictyoptera</taxon>
        <taxon>Blattodea</taxon>
        <taxon>Blaberoidea</taxon>
        <taxon>Blaberidae</taxon>
        <taxon>Diplopterinae</taxon>
        <taxon>Diploptera</taxon>
    </lineage>
</organism>
<protein>
    <submittedName>
        <fullName evidence="2">Uncharacterized protein</fullName>
    </submittedName>
</protein>
<proteinExistence type="predicted"/>
<reference evidence="2" key="1">
    <citation type="journal article" date="2023" name="IScience">
        <title>Live-bearing cockroach genome reveals convergent evolutionary mechanisms linked to viviparity in insects and beyond.</title>
        <authorList>
            <person name="Fouks B."/>
            <person name="Harrison M.C."/>
            <person name="Mikhailova A.A."/>
            <person name="Marchal E."/>
            <person name="English S."/>
            <person name="Carruthers M."/>
            <person name="Jennings E.C."/>
            <person name="Chiamaka E.L."/>
            <person name="Frigard R.A."/>
            <person name="Pippel M."/>
            <person name="Attardo G.M."/>
            <person name="Benoit J.B."/>
            <person name="Bornberg-Bauer E."/>
            <person name="Tobe S.S."/>
        </authorList>
    </citation>
    <scope>NUCLEOTIDE SEQUENCE</scope>
    <source>
        <strain evidence="2">Stay&amp;Tobe</strain>
    </source>
</reference>
<dbReference type="AlphaFoldDB" id="A0AAD8A2V0"/>
<feature type="region of interest" description="Disordered" evidence="1">
    <location>
        <begin position="17"/>
        <end position="90"/>
    </location>
</feature>